<name>A0A403MUQ9_SALER</name>
<comment type="caution">
    <text evidence="1">The sequence shown here is derived from an EMBL/GenBank/DDBJ whole genome shotgun (WGS) entry which is preliminary data.</text>
</comment>
<accession>A0A403MUQ9</accession>
<dbReference type="EMBL" id="RVIJ01000005">
    <property type="protein sequence ID" value="MLW00258.1"/>
    <property type="molecule type" value="Genomic_DNA"/>
</dbReference>
<dbReference type="Pfam" id="PF11047">
    <property type="entry name" value="SopD"/>
    <property type="match status" value="1"/>
</dbReference>
<dbReference type="InterPro" id="IPR022747">
    <property type="entry name" value="SopD"/>
</dbReference>
<dbReference type="GO" id="GO:0033644">
    <property type="term" value="C:host cell membrane"/>
    <property type="evidence" value="ECO:0007669"/>
    <property type="project" value="InterPro"/>
</dbReference>
<proteinExistence type="predicted"/>
<evidence type="ECO:0000313" key="1">
    <source>
        <dbReference type="EMBL" id="MLW00258.1"/>
    </source>
</evidence>
<reference evidence="1" key="1">
    <citation type="submission" date="2018-10" db="EMBL/GenBank/DDBJ databases">
        <authorList>
            <consortium name="PulseNet: The National Subtyping Network for Foodborne Disease Surveillance"/>
            <person name="Tarr C.L."/>
            <person name="Trees E."/>
            <person name="Katz L.S."/>
            <person name="Carleton-Romer H.A."/>
            <person name="Stroika S."/>
            <person name="Kucerova Z."/>
            <person name="Roache K.F."/>
            <person name="Sabol A.L."/>
            <person name="Besser J."/>
            <person name="Gerner-Smidt P."/>
        </authorList>
    </citation>
    <scope>NUCLEOTIDE SEQUENCE [LARGE SCALE GENOMIC DNA]</scope>
    <source>
        <strain evidence="1">PNUSAS038541</strain>
    </source>
</reference>
<organism evidence="1">
    <name type="scientific">Salmonella enterica</name>
    <name type="common">Salmonella choleraesuis</name>
    <dbReference type="NCBI Taxonomy" id="28901"/>
    <lineage>
        <taxon>Bacteria</taxon>
        <taxon>Pseudomonadati</taxon>
        <taxon>Pseudomonadota</taxon>
        <taxon>Gammaproteobacteria</taxon>
        <taxon>Enterobacterales</taxon>
        <taxon>Enterobacteriaceae</taxon>
        <taxon>Salmonella</taxon>
    </lineage>
</organism>
<dbReference type="NCBIfam" id="NF011906">
    <property type="entry name" value="PRK15379.1"/>
    <property type="match status" value="1"/>
</dbReference>
<dbReference type="Gene3D" id="3.30.2440.10">
    <property type="entry name" value="Secreted effector protein SifA"/>
    <property type="match status" value="1"/>
</dbReference>
<protein>
    <submittedName>
        <fullName evidence="1">Type III secretion system effector SopD</fullName>
    </submittedName>
</protein>
<dbReference type="Proteomes" id="UP000885392">
    <property type="component" value="Unassembled WGS sequence"/>
</dbReference>
<sequence>MPVTLNFGNHQNYTLNETRLAHLLSADKEKATHMGNWDKVRDHFRSEKKDHALEVLYAIIHGRGPGEPGEMEVNVEDMSKIYAFKRLQHLACPAHQDLFKIEMDASQTQLLFMVGDTVISQSKIQDILNTSDNVVVESMSREERQLFLQICEVIGATITWHPELLQGSVSTLRKEVTGNAQIKEAVYGMMRPAEAPDHQLVEWQDSLTENEKSMLTCINAGNFEPTTQFCKIGYQEVEGEVAFSMMHPCISYLLHTYTPLVDFKGTNAGFLNELNQDYNGYHKNKMFIDVILERIYLAHEHSLHIGKNECSRNITDIMILSKITDLKSGSLPDFS</sequence>
<gene>
    <name evidence="1" type="primary">sopD</name>
    <name evidence="1" type="ORF">EAK82_08260</name>
</gene>
<dbReference type="AlphaFoldDB" id="A0A403MUQ9"/>